<accession>A0A8G2BYU2</accession>
<keyword evidence="1" id="KW-0732">Signal</keyword>
<dbReference type="InterPro" id="IPR049279">
    <property type="entry name" value="DUF3108-like"/>
</dbReference>
<evidence type="ECO:0000313" key="3">
    <source>
        <dbReference type="EMBL" id="SEG17878.1"/>
    </source>
</evidence>
<dbReference type="Gene3D" id="2.40.360.20">
    <property type="match status" value="1"/>
</dbReference>
<reference evidence="3 4" key="1">
    <citation type="submission" date="2016-10" db="EMBL/GenBank/DDBJ databases">
        <authorList>
            <person name="Varghese N."/>
            <person name="Submissions S."/>
        </authorList>
    </citation>
    <scope>NUCLEOTIDE SEQUENCE [LARGE SCALE GENOMIC DNA]</scope>
    <source>
        <strain evidence="3 4">DSM 29073</strain>
    </source>
</reference>
<organism evidence="3 4">
    <name type="scientific">Parabacteroides chinchillae</name>
    <dbReference type="NCBI Taxonomy" id="871327"/>
    <lineage>
        <taxon>Bacteria</taxon>
        <taxon>Pseudomonadati</taxon>
        <taxon>Bacteroidota</taxon>
        <taxon>Bacteroidia</taxon>
        <taxon>Bacteroidales</taxon>
        <taxon>Tannerellaceae</taxon>
        <taxon>Parabacteroides</taxon>
    </lineage>
</organism>
<protein>
    <recommendedName>
        <fullName evidence="2">DUF3108 domain-containing protein</fullName>
    </recommendedName>
</protein>
<name>A0A8G2BYU2_9BACT</name>
<sequence length="224" mass="24727">MRALFRFITAIILTTLLVPTTIYAQNPFFPNKEGIILTYANYDKKGKTTDYVRYTISKVNGTDAQNFEVTYDTEALDKKKEVLFKMPVEIQIKNGAVYFDPSSSAGKLMEGVTITGEGTVVPATLEEGMTLEDSNVTVKMGSLTVASSKITETKVVAKEDITTPAGTFECYKVQSKVSGKAMGFKSENTLCVWYARNIGTIRTETYDKKNKLISSGELILMEGN</sequence>
<evidence type="ECO:0000313" key="4">
    <source>
        <dbReference type="Proteomes" id="UP000236725"/>
    </source>
</evidence>
<proteinExistence type="predicted"/>
<dbReference type="Pfam" id="PF21347">
    <property type="entry name" value="DUF3108_like"/>
    <property type="match status" value="1"/>
</dbReference>
<dbReference type="AlphaFoldDB" id="A0A8G2BYU2"/>
<dbReference type="RefSeq" id="WP_103984108.1">
    <property type="nucleotide sequence ID" value="NZ_FNVS01000018.1"/>
</dbReference>
<keyword evidence="4" id="KW-1185">Reference proteome</keyword>
<dbReference type="Proteomes" id="UP000236725">
    <property type="component" value="Unassembled WGS sequence"/>
</dbReference>
<comment type="caution">
    <text evidence="3">The sequence shown here is derived from an EMBL/GenBank/DDBJ whole genome shotgun (WGS) entry which is preliminary data.</text>
</comment>
<dbReference type="EMBL" id="FNVS01000018">
    <property type="protein sequence ID" value="SEG17878.1"/>
    <property type="molecule type" value="Genomic_DNA"/>
</dbReference>
<gene>
    <name evidence="3" type="ORF">SAMN05444001_11850</name>
</gene>
<evidence type="ECO:0000259" key="2">
    <source>
        <dbReference type="Pfam" id="PF21347"/>
    </source>
</evidence>
<feature type="signal peptide" evidence="1">
    <location>
        <begin position="1"/>
        <end position="24"/>
    </location>
</feature>
<feature type="chain" id="PRO_5034347684" description="DUF3108 domain-containing protein" evidence="1">
    <location>
        <begin position="25"/>
        <end position="224"/>
    </location>
</feature>
<feature type="domain" description="DUF3108" evidence="2">
    <location>
        <begin position="32"/>
        <end position="218"/>
    </location>
</feature>
<evidence type="ECO:0000256" key="1">
    <source>
        <dbReference type="SAM" id="SignalP"/>
    </source>
</evidence>